<dbReference type="PANTHER" id="PTHR43209:SF1">
    <property type="entry name" value="TRNA SULFURTRANSFERASE"/>
    <property type="match status" value="1"/>
</dbReference>
<dbReference type="GO" id="GO:0009229">
    <property type="term" value="P:thiamine diphosphate biosynthetic process"/>
    <property type="evidence" value="ECO:0007669"/>
    <property type="project" value="UniProtKB-UniRule"/>
</dbReference>
<evidence type="ECO:0000256" key="11">
    <source>
        <dbReference type="ARBA" id="ARBA00052330"/>
    </source>
</evidence>
<dbReference type="AlphaFoldDB" id="A0A5R9F9A9"/>
<dbReference type="PROSITE" id="PS51165">
    <property type="entry name" value="THUMP"/>
    <property type="match status" value="1"/>
</dbReference>
<comment type="function">
    <text evidence="12 19">Catalyzes the ATP-dependent transfer of a sulfur to tRNA to produce 4-thiouridine in position 8 of tRNAs, which functions as a near-UV photosensor. Also catalyzes the transfer of sulfur to the sulfur carrier protein ThiS, forming ThiS-thiocarboxylate. This is a step in the synthesis of thiazole, in the thiamine biosynthesis pathway. The sulfur is donated as persulfide by IscS.</text>
</comment>
<keyword evidence="22" id="KW-1185">Reference proteome</keyword>
<dbReference type="GO" id="GO:0002937">
    <property type="term" value="P:tRNA 4-thiouridine biosynthesis"/>
    <property type="evidence" value="ECO:0007669"/>
    <property type="project" value="TreeGrafter"/>
</dbReference>
<keyword evidence="8 19" id="KW-0694">RNA-binding</keyword>
<feature type="domain" description="THUMP" evidence="20">
    <location>
        <begin position="59"/>
        <end position="165"/>
    </location>
</feature>
<dbReference type="InterPro" id="IPR050102">
    <property type="entry name" value="tRNA_sulfurtransferase_ThiI"/>
</dbReference>
<dbReference type="CDD" id="cd01712">
    <property type="entry name" value="PPase_ThiI"/>
    <property type="match status" value="1"/>
</dbReference>
<evidence type="ECO:0000256" key="16">
    <source>
        <dbReference type="ARBA" id="ARBA00075337"/>
    </source>
</evidence>
<evidence type="ECO:0000256" key="19">
    <source>
        <dbReference type="HAMAP-Rule" id="MF_00021"/>
    </source>
</evidence>
<organism evidence="21 22">
    <name type="scientific">Exobacillus caeni</name>
    <dbReference type="NCBI Taxonomy" id="2574798"/>
    <lineage>
        <taxon>Bacteria</taxon>
        <taxon>Bacillati</taxon>
        <taxon>Bacillota</taxon>
        <taxon>Bacilli</taxon>
        <taxon>Bacillales</taxon>
        <taxon>Guptibacillaceae</taxon>
        <taxon>Exobacillus</taxon>
    </lineage>
</organism>
<evidence type="ECO:0000256" key="7">
    <source>
        <dbReference type="ARBA" id="ARBA00022840"/>
    </source>
</evidence>
<dbReference type="SUPFAM" id="SSF52402">
    <property type="entry name" value="Adenine nucleotide alpha hydrolases-like"/>
    <property type="match status" value="1"/>
</dbReference>
<dbReference type="OrthoDB" id="9773948at2"/>
<dbReference type="Pfam" id="PF02926">
    <property type="entry name" value="THUMP"/>
    <property type="match status" value="1"/>
</dbReference>
<dbReference type="RefSeq" id="WP_138122608.1">
    <property type="nucleotide sequence ID" value="NZ_SWLG01000001.1"/>
</dbReference>
<evidence type="ECO:0000313" key="22">
    <source>
        <dbReference type="Proteomes" id="UP000308230"/>
    </source>
</evidence>
<sequence length="401" mass="45443">MYDQIIIRYGEIALKGKNQKEFVDLLRNRVKQKVSHFTGVEINMTFDRMYIKLNGNDHEEVIPKLQEVFGIHSMSLALKTEHDIEAMKDGALRAVKDAGGDAPRTFKVTSKRPYKNFPISSQELNQIIGAHILKNTENITVDVHNPDTEVRVEVKRNGTFISCNHFEGAGGLPISRNNRVMLMLSGGIDSPVAGYLTMKRGVKIEMVHFHSPPFTSERSRQKVEDLAKILTKFGGDLLLHVVHFTEVQKAIQSNIPSNYSMTIMRRMMMRITERLAEKNEALGIATGESLGQVASQTLHSMNTINEVTNYPIIRPLIAMDKVEIMKIAHKIGTYDVSIRPYEDCCTVFLPDAPKTRPKRKNAQKFEQSLDIESLIEEAISKTETVTLREKELINKGFEDLF</sequence>
<dbReference type="GO" id="GO:0009228">
    <property type="term" value="P:thiamine biosynthetic process"/>
    <property type="evidence" value="ECO:0007669"/>
    <property type="project" value="UniProtKB-KW"/>
</dbReference>
<keyword evidence="6 19" id="KW-0547">Nucleotide-binding</keyword>
<dbReference type="GO" id="GO:0000049">
    <property type="term" value="F:tRNA binding"/>
    <property type="evidence" value="ECO:0007669"/>
    <property type="project" value="UniProtKB-UniRule"/>
</dbReference>
<evidence type="ECO:0000256" key="12">
    <source>
        <dbReference type="ARBA" id="ARBA00058382"/>
    </source>
</evidence>
<dbReference type="InterPro" id="IPR054173">
    <property type="entry name" value="ThiI_fer"/>
</dbReference>
<comment type="catalytic activity">
    <reaction evidence="11 19">
        <text>[ThiS sulfur-carrier protein]-C-terminal Gly-Gly-AMP + S-sulfanyl-L-cysteinyl-[cysteine desulfurase] + AH2 = [ThiS sulfur-carrier protein]-C-terminal-Gly-aminoethanethioate + L-cysteinyl-[cysteine desulfurase] + A + AMP + 2 H(+)</text>
        <dbReference type="Rhea" id="RHEA:43340"/>
        <dbReference type="Rhea" id="RHEA-COMP:12157"/>
        <dbReference type="Rhea" id="RHEA-COMP:12158"/>
        <dbReference type="Rhea" id="RHEA-COMP:12910"/>
        <dbReference type="Rhea" id="RHEA-COMP:19908"/>
        <dbReference type="ChEBI" id="CHEBI:13193"/>
        <dbReference type="ChEBI" id="CHEBI:15378"/>
        <dbReference type="ChEBI" id="CHEBI:17499"/>
        <dbReference type="ChEBI" id="CHEBI:29950"/>
        <dbReference type="ChEBI" id="CHEBI:61963"/>
        <dbReference type="ChEBI" id="CHEBI:90618"/>
        <dbReference type="ChEBI" id="CHEBI:232372"/>
        <dbReference type="ChEBI" id="CHEBI:456215"/>
    </reaction>
</comment>
<comment type="pathway">
    <text evidence="2 19">Cofactor biosynthesis; thiamine diphosphate biosynthesis.</text>
</comment>
<keyword evidence="5 19" id="KW-0808">Transferase</keyword>
<comment type="similarity">
    <text evidence="13 19">Belongs to the ThiI family.</text>
</comment>
<keyword evidence="4 19" id="KW-0820">tRNA-binding</keyword>
<evidence type="ECO:0000256" key="15">
    <source>
        <dbReference type="ARBA" id="ARBA00071867"/>
    </source>
</evidence>
<evidence type="ECO:0000256" key="6">
    <source>
        <dbReference type="ARBA" id="ARBA00022741"/>
    </source>
</evidence>
<name>A0A5R9F9A9_9BACL</name>
<accession>A0A5R9F9A9</accession>
<dbReference type="SMART" id="SM00981">
    <property type="entry name" value="THUMP"/>
    <property type="match status" value="1"/>
</dbReference>
<dbReference type="UniPathway" id="UPA00060"/>
<dbReference type="GO" id="GO:0052837">
    <property type="term" value="P:thiazole biosynthetic process"/>
    <property type="evidence" value="ECO:0007669"/>
    <property type="project" value="TreeGrafter"/>
</dbReference>
<evidence type="ECO:0000256" key="10">
    <source>
        <dbReference type="ARBA" id="ARBA00050570"/>
    </source>
</evidence>
<evidence type="ECO:0000313" key="21">
    <source>
        <dbReference type="EMBL" id="TLS39099.1"/>
    </source>
</evidence>
<proteinExistence type="inferred from homology"/>
<feature type="binding site" evidence="19">
    <location>
        <begin position="183"/>
        <end position="184"/>
    </location>
    <ligand>
        <name>ATP</name>
        <dbReference type="ChEBI" id="CHEBI:30616"/>
    </ligand>
</feature>
<dbReference type="InterPro" id="IPR004114">
    <property type="entry name" value="THUMP_dom"/>
</dbReference>
<evidence type="ECO:0000256" key="4">
    <source>
        <dbReference type="ARBA" id="ARBA00022555"/>
    </source>
</evidence>
<dbReference type="InterPro" id="IPR003720">
    <property type="entry name" value="tRNA_STrfase"/>
</dbReference>
<dbReference type="EC" id="2.8.1.4" evidence="14 19"/>
<evidence type="ECO:0000259" key="20">
    <source>
        <dbReference type="PROSITE" id="PS51165"/>
    </source>
</evidence>
<dbReference type="CDD" id="cd11716">
    <property type="entry name" value="THUMP_ThiI"/>
    <property type="match status" value="1"/>
</dbReference>
<dbReference type="InterPro" id="IPR020536">
    <property type="entry name" value="ThiI_AANH"/>
</dbReference>
<keyword evidence="7 19" id="KW-0067">ATP-binding</keyword>
<dbReference type="Pfam" id="PF22025">
    <property type="entry name" value="ThiI_fer"/>
    <property type="match status" value="1"/>
</dbReference>
<evidence type="ECO:0000256" key="2">
    <source>
        <dbReference type="ARBA" id="ARBA00004948"/>
    </source>
</evidence>
<evidence type="ECO:0000256" key="5">
    <source>
        <dbReference type="ARBA" id="ARBA00022679"/>
    </source>
</evidence>
<feature type="binding site" evidence="19">
    <location>
        <begin position="208"/>
        <end position="209"/>
    </location>
    <ligand>
        <name>ATP</name>
        <dbReference type="ChEBI" id="CHEBI:30616"/>
    </ligand>
</feature>
<keyword evidence="9 19" id="KW-0784">Thiamine biosynthesis</keyword>
<dbReference type="SUPFAM" id="SSF143437">
    <property type="entry name" value="THUMP domain-like"/>
    <property type="match status" value="1"/>
</dbReference>
<dbReference type="PANTHER" id="PTHR43209">
    <property type="entry name" value="TRNA SULFURTRANSFERASE"/>
    <property type="match status" value="1"/>
</dbReference>
<dbReference type="HAMAP" id="MF_00021">
    <property type="entry name" value="ThiI"/>
    <property type="match status" value="1"/>
</dbReference>
<dbReference type="NCBIfam" id="TIGR00342">
    <property type="entry name" value="tRNA uracil 4-sulfurtransferase ThiI"/>
    <property type="match status" value="1"/>
</dbReference>
<evidence type="ECO:0000256" key="18">
    <source>
        <dbReference type="ARBA" id="ARBA00080570"/>
    </source>
</evidence>
<dbReference type="GO" id="GO:0140741">
    <property type="term" value="F:tRNA-uracil-4 sulfurtransferase activity"/>
    <property type="evidence" value="ECO:0007669"/>
    <property type="project" value="UniProtKB-EC"/>
</dbReference>
<gene>
    <name evidence="19 21" type="primary">thiI</name>
    <name evidence="21" type="ORF">FCL54_01960</name>
</gene>
<dbReference type="GO" id="GO:0005524">
    <property type="term" value="F:ATP binding"/>
    <property type="evidence" value="ECO:0007669"/>
    <property type="project" value="UniProtKB-UniRule"/>
</dbReference>
<dbReference type="Proteomes" id="UP000308230">
    <property type="component" value="Unassembled WGS sequence"/>
</dbReference>
<dbReference type="FunFam" id="3.40.50.620:FF:000053">
    <property type="entry name" value="Probable tRNA sulfurtransferase"/>
    <property type="match status" value="1"/>
</dbReference>
<dbReference type="Gene3D" id="3.30.2130.30">
    <property type="match status" value="1"/>
</dbReference>
<protein>
    <recommendedName>
        <fullName evidence="15 19">Probable tRNA sulfurtransferase</fullName>
        <ecNumber evidence="14 19">2.8.1.4</ecNumber>
    </recommendedName>
    <alternativeName>
        <fullName evidence="16 19">Sulfur carrier protein ThiS sulfurtransferase</fullName>
    </alternativeName>
    <alternativeName>
        <fullName evidence="17 19">Thiamine biosynthesis protein ThiI</fullName>
    </alternativeName>
    <alternativeName>
        <fullName evidence="18 19">tRNA 4-thiouridine synthase</fullName>
    </alternativeName>
</protein>
<evidence type="ECO:0000256" key="14">
    <source>
        <dbReference type="ARBA" id="ARBA00066827"/>
    </source>
</evidence>
<dbReference type="GO" id="GO:0004810">
    <property type="term" value="F:CCA tRNA nucleotidyltransferase activity"/>
    <property type="evidence" value="ECO:0007669"/>
    <property type="project" value="InterPro"/>
</dbReference>
<dbReference type="Gene3D" id="3.40.50.620">
    <property type="entry name" value="HUPs"/>
    <property type="match status" value="1"/>
</dbReference>
<comment type="catalytic activity">
    <reaction evidence="10 19">
        <text>[ThiI sulfur-carrier protein]-S-sulfanyl-L-cysteine + a uridine in tRNA + 2 reduced [2Fe-2S]-[ferredoxin] + ATP + H(+) = [ThiI sulfur-carrier protein]-L-cysteine + a 4-thiouridine in tRNA + 2 oxidized [2Fe-2S]-[ferredoxin] + AMP + diphosphate</text>
        <dbReference type="Rhea" id="RHEA:24176"/>
        <dbReference type="Rhea" id="RHEA-COMP:10000"/>
        <dbReference type="Rhea" id="RHEA-COMP:10001"/>
        <dbReference type="Rhea" id="RHEA-COMP:13337"/>
        <dbReference type="Rhea" id="RHEA-COMP:13338"/>
        <dbReference type="Rhea" id="RHEA-COMP:13339"/>
        <dbReference type="Rhea" id="RHEA-COMP:13340"/>
        <dbReference type="ChEBI" id="CHEBI:15378"/>
        <dbReference type="ChEBI" id="CHEBI:29950"/>
        <dbReference type="ChEBI" id="CHEBI:30616"/>
        <dbReference type="ChEBI" id="CHEBI:33019"/>
        <dbReference type="ChEBI" id="CHEBI:33737"/>
        <dbReference type="ChEBI" id="CHEBI:33738"/>
        <dbReference type="ChEBI" id="CHEBI:61963"/>
        <dbReference type="ChEBI" id="CHEBI:65315"/>
        <dbReference type="ChEBI" id="CHEBI:136798"/>
        <dbReference type="ChEBI" id="CHEBI:456215"/>
        <dbReference type="EC" id="2.8.1.4"/>
    </reaction>
</comment>
<feature type="binding site" evidence="19">
    <location>
        <position position="296"/>
    </location>
    <ligand>
        <name>ATP</name>
        <dbReference type="ChEBI" id="CHEBI:30616"/>
    </ligand>
</feature>
<feature type="binding site" evidence="19">
    <location>
        <position position="287"/>
    </location>
    <ligand>
        <name>ATP</name>
        <dbReference type="ChEBI" id="CHEBI:30616"/>
    </ligand>
</feature>
<dbReference type="Pfam" id="PF02568">
    <property type="entry name" value="ThiI"/>
    <property type="match status" value="1"/>
</dbReference>
<dbReference type="InterPro" id="IPR049962">
    <property type="entry name" value="THUMP_ThiI"/>
</dbReference>
<dbReference type="InterPro" id="IPR049961">
    <property type="entry name" value="ThiI_N"/>
</dbReference>
<evidence type="ECO:0000256" key="17">
    <source>
        <dbReference type="ARBA" id="ARBA00077849"/>
    </source>
</evidence>
<evidence type="ECO:0000256" key="1">
    <source>
        <dbReference type="ARBA" id="ARBA00004496"/>
    </source>
</evidence>
<dbReference type="EMBL" id="SWLG01000001">
    <property type="protein sequence ID" value="TLS39099.1"/>
    <property type="molecule type" value="Genomic_DNA"/>
</dbReference>
<evidence type="ECO:0000256" key="9">
    <source>
        <dbReference type="ARBA" id="ARBA00022977"/>
    </source>
</evidence>
<evidence type="ECO:0000256" key="3">
    <source>
        <dbReference type="ARBA" id="ARBA00022490"/>
    </source>
</evidence>
<feature type="binding site" evidence="19">
    <location>
        <position position="265"/>
    </location>
    <ligand>
        <name>ATP</name>
        <dbReference type="ChEBI" id="CHEBI:30616"/>
    </ligand>
</feature>
<evidence type="ECO:0000256" key="8">
    <source>
        <dbReference type="ARBA" id="ARBA00022884"/>
    </source>
</evidence>
<evidence type="ECO:0000256" key="13">
    <source>
        <dbReference type="ARBA" id="ARBA00061472"/>
    </source>
</evidence>
<dbReference type="InterPro" id="IPR014729">
    <property type="entry name" value="Rossmann-like_a/b/a_fold"/>
</dbReference>
<comment type="caution">
    <text evidence="21">The sequence shown here is derived from an EMBL/GenBank/DDBJ whole genome shotgun (WGS) entry which is preliminary data.</text>
</comment>
<comment type="subcellular location">
    <subcellularLocation>
        <location evidence="1 19">Cytoplasm</location>
    </subcellularLocation>
</comment>
<reference evidence="21 22" key="1">
    <citation type="submission" date="2019-04" db="EMBL/GenBank/DDBJ databases">
        <title>Bacillus caeni sp. nov., a bacterium isolated from mangrove sediment.</title>
        <authorList>
            <person name="Huang H."/>
            <person name="Mo K."/>
            <person name="Hu Y."/>
        </authorList>
    </citation>
    <scope>NUCLEOTIDE SEQUENCE [LARGE SCALE GENOMIC DNA]</scope>
    <source>
        <strain evidence="21 22">HB172195</strain>
    </source>
</reference>
<keyword evidence="3 19" id="KW-0963">Cytoplasm</keyword>
<dbReference type="GO" id="GO:0005829">
    <property type="term" value="C:cytosol"/>
    <property type="evidence" value="ECO:0007669"/>
    <property type="project" value="TreeGrafter"/>
</dbReference>